<dbReference type="PANTHER" id="PTHR43716:SF2">
    <property type="entry name" value="BLL6224 PROTEIN"/>
    <property type="match status" value="1"/>
</dbReference>
<dbReference type="RefSeq" id="WP_345920509.1">
    <property type="nucleotide sequence ID" value="NZ_JBDIVE010000008.1"/>
</dbReference>
<dbReference type="InterPro" id="IPR006094">
    <property type="entry name" value="Oxid_FAD_bind_N"/>
</dbReference>
<name>A0ABU9Z0Z5_9RHOO</name>
<dbReference type="Pfam" id="PF02913">
    <property type="entry name" value="FAD-oxidase_C"/>
    <property type="match status" value="1"/>
</dbReference>
<gene>
    <name evidence="5" type="ORF">ABDB84_14725</name>
</gene>
<feature type="domain" description="FAD-binding PCMH-type" evidence="4">
    <location>
        <begin position="35"/>
        <end position="216"/>
    </location>
</feature>
<reference evidence="5 6" key="1">
    <citation type="journal article" date="2018" name="Int. J. Syst. Evol. Microbiol.">
        <title>Uliginosibacterium sediminicola sp. nov., isolated from freshwater sediment.</title>
        <authorList>
            <person name="Hwang W.M."/>
            <person name="Kim S.M."/>
            <person name="Kang K."/>
            <person name="Ahn T.Y."/>
        </authorList>
    </citation>
    <scope>NUCLEOTIDE SEQUENCE [LARGE SCALE GENOMIC DNA]</scope>
    <source>
        <strain evidence="5 6">M1-21</strain>
    </source>
</reference>
<comment type="similarity">
    <text evidence="1">Belongs to the FAD-binding oxidoreductase/transferase type 4 family.</text>
</comment>
<dbReference type="InterPro" id="IPR016169">
    <property type="entry name" value="FAD-bd_PCMH_sub2"/>
</dbReference>
<evidence type="ECO:0000256" key="2">
    <source>
        <dbReference type="ARBA" id="ARBA00022630"/>
    </source>
</evidence>
<comment type="caution">
    <text evidence="5">The sequence shown here is derived from an EMBL/GenBank/DDBJ whole genome shotgun (WGS) entry which is preliminary data.</text>
</comment>
<dbReference type="Proteomes" id="UP001410394">
    <property type="component" value="Unassembled WGS sequence"/>
</dbReference>
<protein>
    <submittedName>
        <fullName evidence="5">FAD-binding oxidoreductase</fullName>
    </submittedName>
</protein>
<dbReference type="Gene3D" id="3.30.70.2740">
    <property type="match status" value="1"/>
</dbReference>
<evidence type="ECO:0000259" key="4">
    <source>
        <dbReference type="PROSITE" id="PS51387"/>
    </source>
</evidence>
<dbReference type="Pfam" id="PF01565">
    <property type="entry name" value="FAD_binding_4"/>
    <property type="match status" value="1"/>
</dbReference>
<keyword evidence="6" id="KW-1185">Reference proteome</keyword>
<sequence>MQAFIEQLRAIVGDAHVLTADADRAAYELDWRGRYKGRALCVVRPGSTEEVAAVVRACVAAKRPMVPQGGNTGLVGGGVPHADGDEVLISLARLNRVRAIDAANNTITVEAGCTLAAVQAAAAAEERLFPLSLASEGSCQIGGNLSTNAGGVQVLRYGNTRELSLGLEVVLPSGEIWQGLRGLRKDNTGYDLKHLFIGAEGTLGIITAAVLKLFPLPRSRVVAWAALASAEQAISLLAAVRSGCGERLTAFEIISRQALAMVLQHIPGTTDPLQDVAPWYVLIELSDPAVEADLQGVLETVLGAELEAGRLLDVVLSASEAQALALWALRENISEAQRIEGVSIKHDVAVPVSSIPDFLQQAGAALQAQFPDVRCVAFGHVGDGNLHYNLSKPVAGDNAAFIAQTEAVNRIVHDIVAALGGSISAEHGLGQLKREEITRYKSALELGLMRSIKEAFDPAGLMNPGKLL</sequence>
<evidence type="ECO:0000313" key="5">
    <source>
        <dbReference type="EMBL" id="MEN3069739.1"/>
    </source>
</evidence>
<dbReference type="Gene3D" id="3.30.465.10">
    <property type="match status" value="1"/>
</dbReference>
<dbReference type="EMBL" id="JBDIVE010000008">
    <property type="protein sequence ID" value="MEN3069739.1"/>
    <property type="molecule type" value="Genomic_DNA"/>
</dbReference>
<dbReference type="InterPro" id="IPR051264">
    <property type="entry name" value="FAD-oxidored/transferase_4"/>
</dbReference>
<dbReference type="InterPro" id="IPR016167">
    <property type="entry name" value="FAD-bd_PCMH_sub1"/>
</dbReference>
<dbReference type="InterPro" id="IPR016166">
    <property type="entry name" value="FAD-bd_PCMH"/>
</dbReference>
<dbReference type="SUPFAM" id="SSF56176">
    <property type="entry name" value="FAD-binding/transporter-associated domain-like"/>
    <property type="match status" value="1"/>
</dbReference>
<dbReference type="PANTHER" id="PTHR43716">
    <property type="entry name" value="D-2-HYDROXYGLUTARATE DEHYDROGENASE, MITOCHONDRIAL"/>
    <property type="match status" value="1"/>
</dbReference>
<evidence type="ECO:0000256" key="1">
    <source>
        <dbReference type="ARBA" id="ARBA00008000"/>
    </source>
</evidence>
<keyword evidence="3" id="KW-0274">FAD</keyword>
<dbReference type="InterPro" id="IPR016164">
    <property type="entry name" value="FAD-linked_Oxase-like_C"/>
</dbReference>
<dbReference type="SUPFAM" id="SSF55103">
    <property type="entry name" value="FAD-linked oxidases, C-terminal domain"/>
    <property type="match status" value="1"/>
</dbReference>
<dbReference type="PROSITE" id="PS51387">
    <property type="entry name" value="FAD_PCMH"/>
    <property type="match status" value="1"/>
</dbReference>
<dbReference type="Gene3D" id="1.10.45.10">
    <property type="entry name" value="Vanillyl-alcohol Oxidase, Chain A, domain 4"/>
    <property type="match status" value="1"/>
</dbReference>
<evidence type="ECO:0000256" key="3">
    <source>
        <dbReference type="ARBA" id="ARBA00022827"/>
    </source>
</evidence>
<evidence type="ECO:0000313" key="6">
    <source>
        <dbReference type="Proteomes" id="UP001410394"/>
    </source>
</evidence>
<dbReference type="Gene3D" id="3.30.70.2190">
    <property type="match status" value="1"/>
</dbReference>
<dbReference type="InterPro" id="IPR016171">
    <property type="entry name" value="Vanillyl_alc_oxidase_C-sub2"/>
</dbReference>
<accession>A0ABU9Z0Z5</accession>
<dbReference type="Gene3D" id="3.30.43.10">
    <property type="entry name" value="Uridine Diphospho-n-acetylenolpyruvylglucosamine Reductase, domain 2"/>
    <property type="match status" value="1"/>
</dbReference>
<organism evidence="5 6">
    <name type="scientific">Uliginosibacterium sediminicola</name>
    <dbReference type="NCBI Taxonomy" id="2024550"/>
    <lineage>
        <taxon>Bacteria</taxon>
        <taxon>Pseudomonadati</taxon>
        <taxon>Pseudomonadota</taxon>
        <taxon>Betaproteobacteria</taxon>
        <taxon>Rhodocyclales</taxon>
        <taxon>Zoogloeaceae</taxon>
        <taxon>Uliginosibacterium</taxon>
    </lineage>
</organism>
<keyword evidence="2" id="KW-0285">Flavoprotein</keyword>
<proteinExistence type="inferred from homology"/>
<dbReference type="InterPro" id="IPR004113">
    <property type="entry name" value="FAD-bd_oxidored_4_C"/>
</dbReference>
<dbReference type="InterPro" id="IPR036318">
    <property type="entry name" value="FAD-bd_PCMH-like_sf"/>
</dbReference>